<dbReference type="EMBL" id="NCKW01007824">
    <property type="protein sequence ID" value="POM69764.1"/>
    <property type="molecule type" value="Genomic_DNA"/>
</dbReference>
<name>A0A2P4XW23_9STRA</name>
<evidence type="ECO:0000313" key="4">
    <source>
        <dbReference type="Proteomes" id="UP000237271"/>
    </source>
</evidence>
<dbReference type="InterPro" id="IPR052338">
    <property type="entry name" value="Transposase_5"/>
</dbReference>
<proteinExistence type="predicted"/>
<organism evidence="3 4">
    <name type="scientific">Phytophthora palmivora</name>
    <dbReference type="NCBI Taxonomy" id="4796"/>
    <lineage>
        <taxon>Eukaryota</taxon>
        <taxon>Sar</taxon>
        <taxon>Stramenopiles</taxon>
        <taxon>Oomycota</taxon>
        <taxon>Peronosporomycetes</taxon>
        <taxon>Peronosporales</taxon>
        <taxon>Peronosporaceae</taxon>
        <taxon>Phytophthora</taxon>
    </lineage>
</organism>
<keyword evidence="4" id="KW-1185">Reference proteome</keyword>
<evidence type="ECO:0000313" key="3">
    <source>
        <dbReference type="EMBL" id="POM69764.1"/>
    </source>
</evidence>
<evidence type="ECO:0000259" key="2">
    <source>
        <dbReference type="Pfam" id="PF13358"/>
    </source>
</evidence>
<sequence>MPKGPVFTKIERGQILALRDSGWSLQRIATKLKRSKTGIYQILRDTTPHNDQEGPPKLTEKATRRLLRAAHTGNFSSSQLKENLALPISARRVRGILHGTPTLKHKKRKKAPAMKPHHKADRMKWAYTRARWTEIWKTVIFSDEKKFNLDGPDGFQYYWHDLRTEEEMYSKRHSGGGSVMVWGAFSSRGKTRLAILSGTQNSIKYVKTLETYLVPFIESNHPRTCIFQQDNCSIHVSNYTKDWLQAQTFAVLPWPALSPDLNPIENVWGMLTRLVYPDGKQYQTPEELTCAILQAWDKVEQSYLNTLIDSMPNRCADVLCANVKKTTY</sequence>
<dbReference type="GO" id="GO:0003677">
    <property type="term" value="F:DNA binding"/>
    <property type="evidence" value="ECO:0007669"/>
    <property type="project" value="InterPro"/>
</dbReference>
<dbReference type="Pfam" id="PF13358">
    <property type="entry name" value="DDE_3"/>
    <property type="match status" value="1"/>
</dbReference>
<dbReference type="PANTHER" id="PTHR23022">
    <property type="entry name" value="TRANSPOSABLE ELEMENT-RELATED"/>
    <property type="match status" value="1"/>
</dbReference>
<reference evidence="3 4" key="1">
    <citation type="journal article" date="2017" name="Genome Biol. Evol.">
        <title>Phytophthora megakarya and P. palmivora, closely related causal agents of cacao black pod rot, underwent increases in genome sizes and gene numbers by different mechanisms.</title>
        <authorList>
            <person name="Ali S.S."/>
            <person name="Shao J."/>
            <person name="Lary D.J."/>
            <person name="Kronmiller B."/>
            <person name="Shen D."/>
            <person name="Strem M.D."/>
            <person name="Amoako-Attah I."/>
            <person name="Akrofi A.Y."/>
            <person name="Begoude B.A."/>
            <person name="Ten Hoopen G.M."/>
            <person name="Coulibaly K."/>
            <person name="Kebe B.I."/>
            <person name="Melnick R.L."/>
            <person name="Guiltinan M.J."/>
            <person name="Tyler B.M."/>
            <person name="Meinhardt L.W."/>
            <person name="Bailey B.A."/>
        </authorList>
    </citation>
    <scope>NUCLEOTIDE SEQUENCE [LARGE SCALE GENOMIC DNA]</scope>
    <source>
        <strain evidence="4">sbr112.9</strain>
    </source>
</reference>
<gene>
    <name evidence="3" type="ORF">PHPALM_13942</name>
</gene>
<dbReference type="Gene3D" id="1.10.10.60">
    <property type="entry name" value="Homeodomain-like"/>
    <property type="match status" value="1"/>
</dbReference>
<comment type="caution">
    <text evidence="3">The sequence shown here is derived from an EMBL/GenBank/DDBJ whole genome shotgun (WGS) entry which is preliminary data.</text>
</comment>
<dbReference type="Gene3D" id="3.30.420.10">
    <property type="entry name" value="Ribonuclease H-like superfamily/Ribonuclease H"/>
    <property type="match status" value="1"/>
</dbReference>
<evidence type="ECO:0000259" key="1">
    <source>
        <dbReference type="Pfam" id="PF11427"/>
    </source>
</evidence>
<dbReference type="Pfam" id="PF11427">
    <property type="entry name" value="HTH_Tnp_Tc3_1"/>
    <property type="match status" value="1"/>
</dbReference>
<dbReference type="OrthoDB" id="127927at2759"/>
<dbReference type="AlphaFoldDB" id="A0A2P4XW23"/>
<dbReference type="Proteomes" id="UP000237271">
    <property type="component" value="Unassembled WGS sequence"/>
</dbReference>
<dbReference type="InterPro" id="IPR025898">
    <property type="entry name" value="Tc3_transposase_DNA-bd_dom"/>
</dbReference>
<dbReference type="InterPro" id="IPR038717">
    <property type="entry name" value="Tc1-like_DDE_dom"/>
</dbReference>
<dbReference type="InterPro" id="IPR036397">
    <property type="entry name" value="RNaseH_sf"/>
</dbReference>
<feature type="domain" description="Tc3 transposase DNA binding" evidence="1">
    <location>
        <begin position="9"/>
        <end position="45"/>
    </location>
</feature>
<feature type="domain" description="Tc1-like transposase DDE" evidence="2">
    <location>
        <begin position="139"/>
        <end position="275"/>
    </location>
</feature>
<accession>A0A2P4XW23</accession>
<dbReference type="PANTHER" id="PTHR23022:SF129">
    <property type="entry name" value="TRANSPOSABLE ELEMENT TC3 TRANSPOSASE"/>
    <property type="match status" value="1"/>
</dbReference>
<protein>
    <submittedName>
        <fullName evidence="3">Transposase</fullName>
    </submittedName>
</protein>